<reference evidence="1" key="1">
    <citation type="submission" date="2021-01" db="EMBL/GenBank/DDBJ databases">
        <authorList>
            <person name="Corre E."/>
            <person name="Pelletier E."/>
            <person name="Niang G."/>
            <person name="Scheremetjew M."/>
            <person name="Finn R."/>
            <person name="Kale V."/>
            <person name="Holt S."/>
            <person name="Cochrane G."/>
            <person name="Meng A."/>
            <person name="Brown T."/>
            <person name="Cohen L."/>
        </authorList>
    </citation>
    <scope>NUCLEOTIDE SEQUENCE</scope>
    <source>
        <strain evidence="1">10249 10 AB</strain>
    </source>
</reference>
<organism evidence="1">
    <name type="scientific">Pseudo-nitzschia australis</name>
    <dbReference type="NCBI Taxonomy" id="44445"/>
    <lineage>
        <taxon>Eukaryota</taxon>
        <taxon>Sar</taxon>
        <taxon>Stramenopiles</taxon>
        <taxon>Ochrophyta</taxon>
        <taxon>Bacillariophyta</taxon>
        <taxon>Bacillariophyceae</taxon>
        <taxon>Bacillariophycidae</taxon>
        <taxon>Bacillariales</taxon>
        <taxon>Bacillariaceae</taxon>
        <taxon>Pseudo-nitzschia</taxon>
    </lineage>
</organism>
<dbReference type="EMBL" id="HBIX01011348">
    <property type="protein sequence ID" value="CAE0715800.1"/>
    <property type="molecule type" value="Transcribed_RNA"/>
</dbReference>
<sequence length="131" mass="14311">MSTACLINVGASTDAAVVVAFSAISGFVFKATVAAVVCRATAVTSFHVREDGAIGFVFEKMVRLFLANRMLPSLPAMLSVNVGKDGLYSITIEIYTPCLRLCLSNHDEKLRMCRLVSEKTVRLFLANRMPY</sequence>
<evidence type="ECO:0000313" key="1">
    <source>
        <dbReference type="EMBL" id="CAE0715800.1"/>
    </source>
</evidence>
<proteinExistence type="predicted"/>
<accession>A0A7S4EIX2</accession>
<dbReference type="AlphaFoldDB" id="A0A7S4EIX2"/>
<gene>
    <name evidence="1" type="ORF">PAUS00366_LOCUS8552</name>
</gene>
<protein>
    <submittedName>
        <fullName evidence="1">Uncharacterized protein</fullName>
    </submittedName>
</protein>
<name>A0A7S4EIX2_9STRA</name>